<evidence type="ECO:0000313" key="3">
    <source>
        <dbReference type="Proteomes" id="UP000244496"/>
    </source>
</evidence>
<name>A0A2S0UID3_9RHOB</name>
<feature type="domain" description="DUF6671" evidence="1">
    <location>
        <begin position="61"/>
        <end position="272"/>
    </location>
</feature>
<gene>
    <name evidence="2" type="ORF">HYN69_02760</name>
</gene>
<dbReference type="Pfam" id="PF20376">
    <property type="entry name" value="DUF6671"/>
    <property type="match status" value="1"/>
</dbReference>
<dbReference type="AlphaFoldDB" id="A0A2S0UID3"/>
<dbReference type="RefSeq" id="WP_108434396.1">
    <property type="nucleotide sequence ID" value="NZ_CP028918.1"/>
</dbReference>
<proteinExistence type="predicted"/>
<evidence type="ECO:0000313" key="2">
    <source>
        <dbReference type="EMBL" id="AWB47569.1"/>
    </source>
</evidence>
<dbReference type="KEGG" id="geh:HYN69_02760"/>
<dbReference type="Proteomes" id="UP000244496">
    <property type="component" value="Chromosome"/>
</dbReference>
<dbReference type="OrthoDB" id="9793837at2"/>
<dbReference type="InterPro" id="IPR046612">
    <property type="entry name" value="DUF6671"/>
</dbReference>
<keyword evidence="3" id="KW-1185">Reference proteome</keyword>
<dbReference type="EMBL" id="CP028918">
    <property type="protein sequence ID" value="AWB47569.1"/>
    <property type="molecule type" value="Genomic_DNA"/>
</dbReference>
<accession>A0A2S0UID3</accession>
<evidence type="ECO:0000259" key="1">
    <source>
        <dbReference type="Pfam" id="PF20376"/>
    </source>
</evidence>
<organism evidence="2 3">
    <name type="scientific">Paragemmobacter aquarius</name>
    <dbReference type="NCBI Taxonomy" id="2169400"/>
    <lineage>
        <taxon>Bacteria</taxon>
        <taxon>Pseudomonadati</taxon>
        <taxon>Pseudomonadota</taxon>
        <taxon>Alphaproteobacteria</taxon>
        <taxon>Rhodobacterales</taxon>
        <taxon>Paracoccaceae</taxon>
        <taxon>Paragemmobacter</taxon>
    </lineage>
</organism>
<protein>
    <recommendedName>
        <fullName evidence="1">DUF6671 domain-containing protein</fullName>
    </recommendedName>
</protein>
<reference evidence="2 3" key="1">
    <citation type="submission" date="2018-04" db="EMBL/GenBank/DDBJ databases">
        <title>Genome sequencing of Gemmobacter.</title>
        <authorList>
            <person name="Yi H."/>
            <person name="Baek M.-G."/>
        </authorList>
    </citation>
    <scope>NUCLEOTIDE SEQUENCE [LARGE SCALE GENOMIC DNA]</scope>
    <source>
        <strain evidence="2 3">HYN0069</strain>
    </source>
</reference>
<sequence>MALPRRVALGTMHGKETAVALPLAALGIALTRADIDTDRFGTFSSEVARTGTMLDAARAKARAAAEATGLPVAIASEGSYGPHPHMPFLPLGQEILLWLDTGSGREIVEHVTDPATNYDQCHAHTLPEAESFLTRIGFPATAVIVAPTMGAVPVAKGLRDPQALAEAMALAYATSGRAFLQTDMRAHMNPHRMAVIEGLARRLAARLATPCPDCTAAGFGRTGNEPGLPCGDCGTPTGLVAADLLCCTACGFLTRKPRSGQADPAHCPACNP</sequence>